<dbReference type="RefSeq" id="WP_170131856.1">
    <property type="nucleotide sequence ID" value="NZ_LR699117.1"/>
</dbReference>
<comment type="caution">
    <text evidence="3">The sequence shown here is derived from an EMBL/GenBank/DDBJ whole genome shotgun (WGS) entry which is preliminary data.</text>
</comment>
<dbReference type="GO" id="GO:0016491">
    <property type="term" value="F:oxidoreductase activity"/>
    <property type="evidence" value="ECO:0007669"/>
    <property type="project" value="UniProtKB-KW"/>
</dbReference>
<dbReference type="NCBIfam" id="NF009466">
    <property type="entry name" value="PRK12826.1-2"/>
    <property type="match status" value="1"/>
</dbReference>
<dbReference type="InterPro" id="IPR002347">
    <property type="entry name" value="SDR_fam"/>
</dbReference>
<keyword evidence="4" id="KW-1185">Reference proteome</keyword>
<evidence type="ECO:0000256" key="1">
    <source>
        <dbReference type="ARBA" id="ARBA00006484"/>
    </source>
</evidence>
<dbReference type="NCBIfam" id="NF005559">
    <property type="entry name" value="PRK07231.1"/>
    <property type="match status" value="1"/>
</dbReference>
<dbReference type="PANTHER" id="PTHR24321">
    <property type="entry name" value="DEHYDROGENASES, SHORT CHAIN"/>
    <property type="match status" value="1"/>
</dbReference>
<dbReference type="Proteomes" id="UP000254720">
    <property type="component" value="Unassembled WGS sequence"/>
</dbReference>
<dbReference type="PRINTS" id="PR00081">
    <property type="entry name" value="GDHRDH"/>
</dbReference>
<keyword evidence="2" id="KW-0560">Oxidoreductase</keyword>
<evidence type="ECO:0000313" key="4">
    <source>
        <dbReference type="Proteomes" id="UP000254720"/>
    </source>
</evidence>
<dbReference type="Gene3D" id="3.40.50.720">
    <property type="entry name" value="NAD(P)-binding Rossmann-like Domain"/>
    <property type="match status" value="1"/>
</dbReference>
<gene>
    <name evidence="3" type="ORF">C8D86_1216</name>
</gene>
<dbReference type="CDD" id="cd05233">
    <property type="entry name" value="SDR_c"/>
    <property type="match status" value="1"/>
</dbReference>
<dbReference type="FunFam" id="3.40.50.720:FF:000084">
    <property type="entry name" value="Short-chain dehydrogenase reductase"/>
    <property type="match status" value="1"/>
</dbReference>
<dbReference type="EMBL" id="QQAX01000021">
    <property type="protein sequence ID" value="RDI41108.1"/>
    <property type="molecule type" value="Genomic_DNA"/>
</dbReference>
<evidence type="ECO:0000256" key="2">
    <source>
        <dbReference type="ARBA" id="ARBA00023002"/>
    </source>
</evidence>
<dbReference type="Pfam" id="PF13561">
    <property type="entry name" value="adh_short_C2"/>
    <property type="match status" value="1"/>
</dbReference>
<protein>
    <submittedName>
        <fullName evidence="3">NAD(P)-dependent dehydrogenase (Short-subunit alcohol dehydrogenase family)</fullName>
    </submittedName>
</protein>
<reference evidence="3 4" key="1">
    <citation type="submission" date="2018-07" db="EMBL/GenBank/DDBJ databases">
        <title>Genomic Encyclopedia of Type Strains, Phase IV (KMG-IV): sequencing the most valuable type-strain genomes for metagenomic binning, comparative biology and taxonomic classification.</title>
        <authorList>
            <person name="Goeker M."/>
        </authorList>
    </citation>
    <scope>NUCLEOTIDE SEQUENCE [LARGE SCALE GENOMIC DNA]</scope>
    <source>
        <strain evidence="3 4">DSM 16500</strain>
    </source>
</reference>
<sequence>MKRLSGKNIVITGGTSGIGKASAIKLAENGANLIISGRNEEKGEQAIKEVSTYAVKSKFIKCDVTNKDDVKNLFDLAISEFGQIDCLFNNAGIDGEIASFADSTEENWDSVINTNLKGSWYCMKNAIKHMLSNGKGNILNMSSTSGLVGNGFGMTAYAASKFAIIGLTKSVALEYAKQNIRVNAICPAFVETPMIEAICQENPKLKRRFEACQPIGRMAKPEEIANAVVYLFSDESSFTTGTAFVVDGGLTI</sequence>
<dbReference type="InterPro" id="IPR036291">
    <property type="entry name" value="NAD(P)-bd_dom_sf"/>
</dbReference>
<comment type="similarity">
    <text evidence="1">Belongs to the short-chain dehydrogenases/reductases (SDR) family.</text>
</comment>
<dbReference type="PANTHER" id="PTHR24321:SF11">
    <property type="entry name" value="BLR0893 PROTEIN"/>
    <property type="match status" value="1"/>
</dbReference>
<proteinExistence type="inferred from homology"/>
<organism evidence="3 4">
    <name type="scientific">Aquicella lusitana</name>
    <dbReference type="NCBI Taxonomy" id="254246"/>
    <lineage>
        <taxon>Bacteria</taxon>
        <taxon>Pseudomonadati</taxon>
        <taxon>Pseudomonadota</taxon>
        <taxon>Gammaproteobacteria</taxon>
        <taxon>Legionellales</taxon>
        <taxon>Coxiellaceae</taxon>
        <taxon>Aquicella</taxon>
    </lineage>
</organism>
<evidence type="ECO:0000313" key="3">
    <source>
        <dbReference type="EMBL" id="RDI41108.1"/>
    </source>
</evidence>
<dbReference type="SUPFAM" id="SSF51735">
    <property type="entry name" value="NAD(P)-binding Rossmann-fold domains"/>
    <property type="match status" value="1"/>
</dbReference>
<accession>A0A370GBG3</accession>
<dbReference type="PRINTS" id="PR00080">
    <property type="entry name" value="SDRFAMILY"/>
</dbReference>
<dbReference type="AlphaFoldDB" id="A0A370GBG3"/>
<name>A0A370GBG3_9COXI</name>